<feature type="region of interest" description="Disordered" evidence="2">
    <location>
        <begin position="527"/>
        <end position="553"/>
    </location>
</feature>
<dbReference type="Gene3D" id="1.10.405.10">
    <property type="entry name" value="Guanine Nucleotide Dissociation Inhibitor, domain 1"/>
    <property type="match status" value="1"/>
</dbReference>
<protein>
    <recommendedName>
        <fullName evidence="5">Rab proteins geranylgeranyltransferase component</fullName>
    </recommendedName>
</protein>
<dbReference type="GO" id="GO:0007264">
    <property type="term" value="P:small GTPase-mediated signal transduction"/>
    <property type="evidence" value="ECO:0007669"/>
    <property type="project" value="InterPro"/>
</dbReference>
<evidence type="ECO:0000313" key="3">
    <source>
        <dbReference type="EMBL" id="KAE8252997.1"/>
    </source>
</evidence>
<evidence type="ECO:0000256" key="1">
    <source>
        <dbReference type="ARBA" id="ARBA00005593"/>
    </source>
</evidence>
<reference evidence="3" key="1">
    <citation type="submission" date="2016-04" db="EMBL/GenBank/DDBJ databases">
        <authorList>
            <person name="Nguyen H.D."/>
            <person name="Samba Siva P."/>
            <person name="Cullis J."/>
            <person name="Levesque C.A."/>
            <person name="Hambleton S."/>
        </authorList>
    </citation>
    <scope>NUCLEOTIDE SEQUENCE</scope>
    <source>
        <strain evidence="3">DAOMC 236426</strain>
    </source>
</reference>
<proteinExistence type="inferred from homology"/>
<sequence>MAEAEAAAAAAAAGTGSASSGVKLDLEKTHCDTLIVGTGLTESILAASLASAGHSVLHIDSNPWYGNAWASLSLKELIQWASQHSAPRDSVYAPQLRFPAFEDARADGGIPAEPPVQLASLDRHYALSLCPTLLPGAGPTIDVLIRSSVASYCTFRMLEHTFVYERSEDAGASGSSSGAASGSLKRVPSSKEDIFKDRSITLPDKRRLMKVLTEVTSSLDGQQSQSDTEQPFIEFLGKGQGLSAQLASALTYGVALCSSRQEPKHLALEKMRTHMRSMGAYGQGAYLVGQYGGAGELAQGYCRSCAVSGGTYILGHELRSVRRQSSTGGPTQRWQADIDGNEVTADWLVLDQDSSQLVAAKTSEDGQGGDGFDLVLGHVVLNRPFHLPTSPNASAEEKEGGRKLLPPETALVAFPPEEVEGDDGMTTFVLMNGEGTFSTPKGQYVYYLMTSVRRTDPRSSAEVLRRVRDRVVALTEAAKEEWRPSIFSDEQDPAPPTPLPPILEAYHRRRIPAPASHAASAVENLLQVPFPPSPPQNASSTSSSSPSPLPGLSTSLDAATTLAESLFWIIGGGQETRAKAETARKRKTRRERDEEDFAGRAVALAGVRDTDEGGEGERAAAEEQEEQEEVIWDFFPKKTDRQNDD</sequence>
<feature type="compositionally biased region" description="Low complexity" evidence="2">
    <location>
        <begin position="536"/>
        <end position="553"/>
    </location>
</feature>
<dbReference type="InterPro" id="IPR036188">
    <property type="entry name" value="FAD/NAD-bd_sf"/>
</dbReference>
<comment type="caution">
    <text evidence="3">The sequence shown here is derived from an EMBL/GenBank/DDBJ whole genome shotgun (WGS) entry which is preliminary data.</text>
</comment>
<dbReference type="AlphaFoldDB" id="A0A8X7MXR4"/>
<dbReference type="Pfam" id="PF00996">
    <property type="entry name" value="GDI"/>
    <property type="match status" value="2"/>
</dbReference>
<dbReference type="GO" id="GO:0005829">
    <property type="term" value="C:cytosol"/>
    <property type="evidence" value="ECO:0007669"/>
    <property type="project" value="TreeGrafter"/>
</dbReference>
<dbReference type="Gene3D" id="3.30.519.10">
    <property type="entry name" value="Guanine Nucleotide Dissociation Inhibitor, domain 2"/>
    <property type="match status" value="1"/>
</dbReference>
<dbReference type="GO" id="GO:0005968">
    <property type="term" value="C:Rab-protein geranylgeranyltransferase complex"/>
    <property type="evidence" value="ECO:0007669"/>
    <property type="project" value="TreeGrafter"/>
</dbReference>
<feature type="region of interest" description="Disordered" evidence="2">
    <location>
        <begin position="577"/>
        <end position="645"/>
    </location>
</feature>
<accession>A0A8X7MXR4</accession>
<dbReference type="PANTHER" id="PTHR11787">
    <property type="entry name" value="RAB GDP-DISSOCIATION INHIBITOR"/>
    <property type="match status" value="1"/>
</dbReference>
<gene>
    <name evidence="3" type="ORF">A4X06_0g1779</name>
</gene>
<dbReference type="Gene3D" id="3.50.50.60">
    <property type="entry name" value="FAD/NAD(P)-binding domain"/>
    <property type="match status" value="1"/>
</dbReference>
<reference evidence="3" key="2">
    <citation type="journal article" date="2019" name="IMA Fungus">
        <title>Genome sequencing and comparison of five Tilletia species to identify candidate genes for the detection of regulated species infecting wheat.</title>
        <authorList>
            <person name="Nguyen H.D.T."/>
            <person name="Sultana T."/>
            <person name="Kesanakurti P."/>
            <person name="Hambleton S."/>
        </authorList>
    </citation>
    <scope>NUCLEOTIDE SEQUENCE</scope>
    <source>
        <strain evidence="3">DAOMC 236426</strain>
    </source>
</reference>
<dbReference type="InterPro" id="IPR018203">
    <property type="entry name" value="GDP_dissociation_inhibitor"/>
</dbReference>
<dbReference type="GO" id="GO:0016192">
    <property type="term" value="P:vesicle-mediated transport"/>
    <property type="evidence" value="ECO:0007669"/>
    <property type="project" value="TreeGrafter"/>
</dbReference>
<evidence type="ECO:0008006" key="5">
    <source>
        <dbReference type="Google" id="ProtNLM"/>
    </source>
</evidence>
<dbReference type="Proteomes" id="UP000077684">
    <property type="component" value="Unassembled WGS sequence"/>
</dbReference>
<dbReference type="PANTHER" id="PTHR11787:SF4">
    <property type="entry name" value="CHM, RAB ESCORT PROTEIN 1"/>
    <property type="match status" value="1"/>
</dbReference>
<evidence type="ECO:0000256" key="2">
    <source>
        <dbReference type="SAM" id="MobiDB-lite"/>
    </source>
</evidence>
<dbReference type="PRINTS" id="PR00891">
    <property type="entry name" value="RABGDIREP"/>
</dbReference>
<name>A0A8X7MXR4_9BASI</name>
<dbReference type="EMBL" id="LWDE02000120">
    <property type="protein sequence ID" value="KAE8252997.1"/>
    <property type="molecule type" value="Genomic_DNA"/>
</dbReference>
<comment type="similarity">
    <text evidence="1">Belongs to the Rab GDI family.</text>
</comment>
<feature type="compositionally biased region" description="Basic and acidic residues" evidence="2">
    <location>
        <begin position="635"/>
        <end position="645"/>
    </location>
</feature>
<keyword evidence="4" id="KW-1185">Reference proteome</keyword>
<evidence type="ECO:0000313" key="4">
    <source>
        <dbReference type="Proteomes" id="UP000077684"/>
    </source>
</evidence>
<dbReference type="GO" id="GO:0005092">
    <property type="term" value="F:GDP-dissociation inhibitor activity"/>
    <property type="evidence" value="ECO:0007669"/>
    <property type="project" value="InterPro"/>
</dbReference>
<feature type="compositionally biased region" description="Acidic residues" evidence="2">
    <location>
        <begin position="622"/>
        <end position="631"/>
    </location>
</feature>
<dbReference type="GO" id="GO:0005634">
    <property type="term" value="C:nucleus"/>
    <property type="evidence" value="ECO:0007669"/>
    <property type="project" value="TreeGrafter"/>
</dbReference>
<organism evidence="3 4">
    <name type="scientific">Tilletia controversa</name>
    <name type="common">dwarf bunt fungus</name>
    <dbReference type="NCBI Taxonomy" id="13291"/>
    <lineage>
        <taxon>Eukaryota</taxon>
        <taxon>Fungi</taxon>
        <taxon>Dikarya</taxon>
        <taxon>Basidiomycota</taxon>
        <taxon>Ustilaginomycotina</taxon>
        <taxon>Exobasidiomycetes</taxon>
        <taxon>Tilletiales</taxon>
        <taxon>Tilletiaceae</taxon>
        <taxon>Tilletia</taxon>
    </lineage>
</organism>
<feature type="compositionally biased region" description="Basic and acidic residues" evidence="2">
    <location>
        <begin position="608"/>
        <end position="621"/>
    </location>
</feature>
<dbReference type="SUPFAM" id="SSF51905">
    <property type="entry name" value="FAD/NAD(P)-binding domain"/>
    <property type="match status" value="1"/>
</dbReference>